<feature type="compositionally biased region" description="Polar residues" evidence="1">
    <location>
        <begin position="74"/>
        <end position="107"/>
    </location>
</feature>
<dbReference type="AlphaFoldDB" id="A0A7H8RBF8"/>
<evidence type="ECO:0000256" key="1">
    <source>
        <dbReference type="SAM" id="MobiDB-lite"/>
    </source>
</evidence>
<feature type="region of interest" description="Disordered" evidence="1">
    <location>
        <begin position="1"/>
        <end position="162"/>
    </location>
</feature>
<keyword evidence="3" id="KW-1185">Reference proteome</keyword>
<feature type="compositionally biased region" description="Low complexity" evidence="1">
    <location>
        <begin position="56"/>
        <end position="73"/>
    </location>
</feature>
<feature type="compositionally biased region" description="Polar residues" evidence="1">
    <location>
        <begin position="38"/>
        <end position="55"/>
    </location>
</feature>
<dbReference type="EMBL" id="CP055903">
    <property type="protein sequence ID" value="QKX63799.1"/>
    <property type="molecule type" value="Genomic_DNA"/>
</dbReference>
<dbReference type="KEGG" id="trg:TRUGW13939_10970"/>
<name>A0A7H8RBF8_TALRU</name>
<proteinExistence type="predicted"/>
<reference evidence="3" key="1">
    <citation type="submission" date="2020-06" db="EMBL/GenBank/DDBJ databases">
        <title>A chromosome-scale genome assembly of Talaromyces rugulosus W13939.</title>
        <authorList>
            <person name="Wang B."/>
            <person name="Guo L."/>
            <person name="Ye K."/>
            <person name="Wang L."/>
        </authorList>
    </citation>
    <scope>NUCLEOTIDE SEQUENCE [LARGE SCALE GENOMIC DNA]</scope>
    <source>
        <strain evidence="3">W13939</strain>
    </source>
</reference>
<dbReference type="RefSeq" id="XP_035349973.1">
    <property type="nucleotide sequence ID" value="XM_035494080.1"/>
</dbReference>
<organism evidence="2 3">
    <name type="scientific">Talaromyces rugulosus</name>
    <name type="common">Penicillium rugulosum</name>
    <dbReference type="NCBI Taxonomy" id="121627"/>
    <lineage>
        <taxon>Eukaryota</taxon>
        <taxon>Fungi</taxon>
        <taxon>Dikarya</taxon>
        <taxon>Ascomycota</taxon>
        <taxon>Pezizomycotina</taxon>
        <taxon>Eurotiomycetes</taxon>
        <taxon>Eurotiomycetidae</taxon>
        <taxon>Eurotiales</taxon>
        <taxon>Trichocomaceae</taxon>
        <taxon>Talaromyces</taxon>
        <taxon>Talaromyces sect. Islandici</taxon>
    </lineage>
</organism>
<feature type="compositionally biased region" description="Polar residues" evidence="1">
    <location>
        <begin position="126"/>
        <end position="162"/>
    </location>
</feature>
<dbReference type="Proteomes" id="UP000509510">
    <property type="component" value="Chromosome VI"/>
</dbReference>
<feature type="compositionally biased region" description="Low complexity" evidence="1">
    <location>
        <begin position="108"/>
        <end position="125"/>
    </location>
</feature>
<accession>A0A7H8RBF8</accession>
<evidence type="ECO:0000313" key="2">
    <source>
        <dbReference type="EMBL" id="QKX63799.1"/>
    </source>
</evidence>
<gene>
    <name evidence="2" type="ORF">TRUGW13939_10970</name>
</gene>
<sequence>MASDSSQSSPATSNPLRGLLGSLNRRRNNRSESGPENQTGLSSPNPDTTEDSPCNSPEDQSPSSPSSAKPLTSTHLILSSVQSESGPENQTGLSSPNPDTTEDSPCNSPEDQSPSSPSSAKPLTSTHLILSSVQSESGPENQTGLSSPNPGEHLSSQTSGYL</sequence>
<protein>
    <submittedName>
        <fullName evidence="2">Uncharacterized protein</fullName>
    </submittedName>
</protein>
<evidence type="ECO:0000313" key="3">
    <source>
        <dbReference type="Proteomes" id="UP000509510"/>
    </source>
</evidence>
<feature type="compositionally biased region" description="Low complexity" evidence="1">
    <location>
        <begin position="1"/>
        <end position="23"/>
    </location>
</feature>
<dbReference type="GeneID" id="55998449"/>